<feature type="binding site" evidence="12">
    <location>
        <position position="45"/>
    </location>
    <ligand>
        <name>[4Fe-4S] cluster</name>
        <dbReference type="ChEBI" id="CHEBI:49883"/>
        <label>1</label>
    </ligand>
</feature>
<evidence type="ECO:0000256" key="11">
    <source>
        <dbReference type="ARBA" id="ARBA00023136"/>
    </source>
</evidence>
<evidence type="ECO:0000256" key="9">
    <source>
        <dbReference type="ARBA" id="ARBA00023027"/>
    </source>
</evidence>
<protein>
    <recommendedName>
        <fullName evidence="12">NADH-quinone oxidoreductase subunit I</fullName>
        <ecNumber evidence="12">7.1.1.-</ecNumber>
    </recommendedName>
    <alternativeName>
        <fullName evidence="12">NADH dehydrogenase I subunit I</fullName>
    </alternativeName>
    <alternativeName>
        <fullName evidence="12">NDH-1 subunit I</fullName>
    </alternativeName>
</protein>
<evidence type="ECO:0000256" key="5">
    <source>
        <dbReference type="ARBA" id="ARBA00022737"/>
    </source>
</evidence>
<dbReference type="HAMAP" id="MF_01351">
    <property type="entry name" value="NDH1_NuoI"/>
    <property type="match status" value="1"/>
</dbReference>
<evidence type="ECO:0000256" key="3">
    <source>
        <dbReference type="ARBA" id="ARBA00022719"/>
    </source>
</evidence>
<dbReference type="EMBL" id="FOHX01000003">
    <property type="protein sequence ID" value="SET56767.1"/>
    <property type="molecule type" value="Genomic_DNA"/>
</dbReference>
<evidence type="ECO:0000256" key="7">
    <source>
        <dbReference type="ARBA" id="ARBA00023004"/>
    </source>
</evidence>
<feature type="binding site" evidence="12">
    <location>
        <position position="42"/>
    </location>
    <ligand>
        <name>[4Fe-4S] cluster</name>
        <dbReference type="ChEBI" id="CHEBI:49883"/>
        <label>1</label>
    </ligand>
</feature>
<dbReference type="EC" id="7.1.1.-" evidence="12"/>
<dbReference type="PRINTS" id="PR01217">
    <property type="entry name" value="PRICHEXTENSN"/>
</dbReference>
<evidence type="ECO:0000313" key="15">
    <source>
        <dbReference type="EMBL" id="SET56767.1"/>
    </source>
</evidence>
<dbReference type="Pfam" id="PF12838">
    <property type="entry name" value="Fer4_7"/>
    <property type="match status" value="1"/>
</dbReference>
<dbReference type="InterPro" id="IPR017896">
    <property type="entry name" value="4Fe4S_Fe-S-bd"/>
</dbReference>
<feature type="compositionally biased region" description="Gly residues" evidence="13">
    <location>
        <begin position="227"/>
        <end position="245"/>
    </location>
</feature>
<dbReference type="GO" id="GO:0016829">
    <property type="term" value="F:lyase activity"/>
    <property type="evidence" value="ECO:0007669"/>
    <property type="project" value="UniProtKB-KW"/>
</dbReference>
<keyword evidence="2 12" id="KW-0004">4Fe-4S</keyword>
<comment type="catalytic activity">
    <reaction evidence="12">
        <text>a quinone + NADH + 5 H(+)(in) = a quinol + NAD(+) + 4 H(+)(out)</text>
        <dbReference type="Rhea" id="RHEA:57888"/>
        <dbReference type="ChEBI" id="CHEBI:15378"/>
        <dbReference type="ChEBI" id="CHEBI:24646"/>
        <dbReference type="ChEBI" id="CHEBI:57540"/>
        <dbReference type="ChEBI" id="CHEBI:57945"/>
        <dbReference type="ChEBI" id="CHEBI:132124"/>
    </reaction>
</comment>
<feature type="compositionally biased region" description="Low complexity" evidence="13">
    <location>
        <begin position="362"/>
        <end position="384"/>
    </location>
</feature>
<keyword evidence="6 12" id="KW-1278">Translocase</keyword>
<feature type="domain" description="4Fe-4S ferredoxin-type" evidence="14">
    <location>
        <begin position="33"/>
        <end position="62"/>
    </location>
</feature>
<evidence type="ECO:0000256" key="8">
    <source>
        <dbReference type="ARBA" id="ARBA00023014"/>
    </source>
</evidence>
<feature type="compositionally biased region" description="Low complexity" evidence="13">
    <location>
        <begin position="248"/>
        <end position="258"/>
    </location>
</feature>
<comment type="subunit">
    <text evidence="12">NDH-1 is composed of 14 different subunits. Subunits NuoA, H, J, K, L, M, N constitute the membrane sector of the complex.</text>
</comment>
<keyword evidence="5" id="KW-0677">Repeat</keyword>
<dbReference type="Proteomes" id="UP000199361">
    <property type="component" value="Unassembled WGS sequence"/>
</dbReference>
<evidence type="ECO:0000256" key="4">
    <source>
        <dbReference type="ARBA" id="ARBA00022723"/>
    </source>
</evidence>
<feature type="compositionally biased region" description="Low complexity" evidence="13">
    <location>
        <begin position="320"/>
        <end position="335"/>
    </location>
</feature>
<dbReference type="InterPro" id="IPR017900">
    <property type="entry name" value="4Fe4S_Fe_S_CS"/>
</dbReference>
<evidence type="ECO:0000313" key="16">
    <source>
        <dbReference type="Proteomes" id="UP000199361"/>
    </source>
</evidence>
<evidence type="ECO:0000256" key="6">
    <source>
        <dbReference type="ARBA" id="ARBA00022967"/>
    </source>
</evidence>
<feature type="domain" description="4Fe-4S ferredoxin-type" evidence="14">
    <location>
        <begin position="81"/>
        <end position="110"/>
    </location>
</feature>
<dbReference type="GO" id="GO:0050136">
    <property type="term" value="F:NADH dehydrogenase (quinone) (non-electrogenic) activity"/>
    <property type="evidence" value="ECO:0007669"/>
    <property type="project" value="UniProtKB-UniRule"/>
</dbReference>
<keyword evidence="7 12" id="KW-0408">Iron</keyword>
<dbReference type="InterPro" id="IPR010226">
    <property type="entry name" value="NADH_quinone_OxRdtase_chainI"/>
</dbReference>
<comment type="subcellular location">
    <subcellularLocation>
        <location evidence="12">Cell membrane</location>
        <topology evidence="12">Peripheral membrane protein</topology>
    </subcellularLocation>
</comment>
<comment type="function">
    <text evidence="12">NDH-1 shuttles electrons from NADH, via FMN and iron-sulfur (Fe-S) centers, to quinones in the respiratory chain. The immediate electron acceptor for the enzyme in this species is believed to be ubiquinone. Couples the redox reaction to proton translocation (for every two electrons transferred, four hydrogen ions are translocated across the cytoplasmic membrane), and thus conserves the redox energy in a proton gradient.</text>
</comment>
<feature type="binding site" evidence="12">
    <location>
        <position position="48"/>
    </location>
    <ligand>
        <name>[4Fe-4S] cluster</name>
        <dbReference type="ChEBI" id="CHEBI:49883"/>
        <label>1</label>
    </ligand>
</feature>
<dbReference type="PROSITE" id="PS00198">
    <property type="entry name" value="4FE4S_FER_1"/>
    <property type="match status" value="1"/>
</dbReference>
<comment type="cofactor">
    <cofactor evidence="12">
        <name>[4Fe-4S] cluster</name>
        <dbReference type="ChEBI" id="CHEBI:49883"/>
    </cofactor>
    <text evidence="12">Binds 2 [4Fe-4S] clusters per subunit.</text>
</comment>
<evidence type="ECO:0000256" key="13">
    <source>
        <dbReference type="SAM" id="MobiDB-lite"/>
    </source>
</evidence>
<accession>A0A1I0FFI9</accession>
<dbReference type="AlphaFoldDB" id="A0A1I0FFI9"/>
<feature type="binding site" evidence="12">
    <location>
        <position position="52"/>
    </location>
    <ligand>
        <name>[4Fe-4S] cluster</name>
        <dbReference type="ChEBI" id="CHEBI:49883"/>
        <label>2</label>
    </ligand>
</feature>
<dbReference type="SUPFAM" id="SSF54862">
    <property type="entry name" value="4Fe-4S ferredoxins"/>
    <property type="match status" value="1"/>
</dbReference>
<reference evidence="15 16" key="1">
    <citation type="submission" date="2016-10" db="EMBL/GenBank/DDBJ databases">
        <authorList>
            <person name="de Groot N.N."/>
        </authorList>
    </citation>
    <scope>NUCLEOTIDE SEQUENCE [LARGE SCALE GENOMIC DNA]</scope>
    <source>
        <strain evidence="15 16">CGMCC 4.5598</strain>
    </source>
</reference>
<keyword evidence="9 12" id="KW-0520">NAD</keyword>
<evidence type="ECO:0000256" key="10">
    <source>
        <dbReference type="ARBA" id="ARBA00023075"/>
    </source>
</evidence>
<dbReference type="GO" id="GO:0051539">
    <property type="term" value="F:4 iron, 4 sulfur cluster binding"/>
    <property type="evidence" value="ECO:0007669"/>
    <property type="project" value="UniProtKB-KW"/>
</dbReference>
<name>A0A1I0FFI9_9ACTN</name>
<keyword evidence="11 12" id="KW-0472">Membrane</keyword>
<dbReference type="STRING" id="568860.SAMN05421811_103439"/>
<evidence type="ECO:0000259" key="14">
    <source>
        <dbReference type="PROSITE" id="PS51379"/>
    </source>
</evidence>
<feature type="region of interest" description="Disordered" evidence="13">
    <location>
        <begin position="130"/>
        <end position="429"/>
    </location>
</feature>
<sequence>MKGLSITLRHMLRKSVTQQYPEVKPALPPRSRGVIALVEENCTSCMLCARECPDWCIYIDSHKETVPAPEGGRPRQRNVLDRFAIDFALCMYCGICIEVCPFDALFWSPEFEYAEGDIRNLLHEKDRLSTWSQTVPPPPSHDPGAEPPKELTAAPRRPAGRATPGTPTPADRPARESRAAKTSHPPTPTDTPAPSPGPATPPPAVTPEAPSGALHAETAPPQQPDAGTGGTSTGGTGTGGTGTAGVEGPQSPTAAQPPTAAPAPGPEPGRQGQEAEAGTPGRPQRPRRAMSNVRGIRPPGTLPARPAGDTPATRADDASAAKAAAAPSSSGTSPAEAPPRPAAPPARRTAAEGGDEEPQGPQPTGEPSSTGGPTEEELSTGSGETRSKPDPEEQTAAPSPRRRRMADPRSIRPPGRLGPDEPKEPEEES</sequence>
<comment type="similarity">
    <text evidence="12">Belongs to the complex I 23 kDa subunit family.</text>
</comment>
<feature type="binding site" evidence="12">
    <location>
        <position position="100"/>
    </location>
    <ligand>
        <name>[4Fe-4S] cluster</name>
        <dbReference type="ChEBI" id="CHEBI:49883"/>
        <label>1</label>
    </ligand>
</feature>
<dbReference type="PANTHER" id="PTHR10849:SF24">
    <property type="entry name" value="NADH-QUINONE OXIDOREDUCTASE SUBUNIT I 2"/>
    <property type="match status" value="1"/>
</dbReference>
<dbReference type="GO" id="GO:0048038">
    <property type="term" value="F:quinone binding"/>
    <property type="evidence" value="ECO:0007669"/>
    <property type="project" value="UniProtKB-KW"/>
</dbReference>
<feature type="binding site" evidence="12">
    <location>
        <position position="93"/>
    </location>
    <ligand>
        <name>[4Fe-4S] cluster</name>
        <dbReference type="ChEBI" id="CHEBI:49883"/>
        <label>2</label>
    </ligand>
</feature>
<organism evidence="15 16">
    <name type="scientific">Nonomuraea wenchangensis</name>
    <dbReference type="NCBI Taxonomy" id="568860"/>
    <lineage>
        <taxon>Bacteria</taxon>
        <taxon>Bacillati</taxon>
        <taxon>Actinomycetota</taxon>
        <taxon>Actinomycetes</taxon>
        <taxon>Streptosporangiales</taxon>
        <taxon>Streptosporangiaceae</taxon>
        <taxon>Nonomuraea</taxon>
    </lineage>
</organism>
<evidence type="ECO:0000256" key="12">
    <source>
        <dbReference type="HAMAP-Rule" id="MF_01351"/>
    </source>
</evidence>
<feature type="compositionally biased region" description="Pro residues" evidence="13">
    <location>
        <begin position="185"/>
        <end position="205"/>
    </location>
</feature>
<feature type="compositionally biased region" description="Low complexity" evidence="13">
    <location>
        <begin position="152"/>
        <end position="171"/>
    </location>
</feature>
<keyword evidence="4 12" id="KW-0479">Metal-binding</keyword>
<evidence type="ECO:0000256" key="2">
    <source>
        <dbReference type="ARBA" id="ARBA00022485"/>
    </source>
</evidence>
<proteinExistence type="inferred from homology"/>
<keyword evidence="15" id="KW-0456">Lyase</keyword>
<gene>
    <name evidence="12" type="primary">nuoI</name>
    <name evidence="15" type="ORF">SAMN05421811_103439</name>
</gene>
<feature type="binding site" evidence="12">
    <location>
        <position position="96"/>
    </location>
    <ligand>
        <name>[4Fe-4S] cluster</name>
        <dbReference type="ChEBI" id="CHEBI:49883"/>
        <label>2</label>
    </ligand>
</feature>
<feature type="binding site" evidence="12">
    <location>
        <position position="90"/>
    </location>
    <ligand>
        <name>[4Fe-4S] cluster</name>
        <dbReference type="ChEBI" id="CHEBI:49883"/>
        <label>2</label>
    </ligand>
</feature>
<keyword evidence="16" id="KW-1185">Reference proteome</keyword>
<dbReference type="PANTHER" id="PTHR10849">
    <property type="entry name" value="NADH DEHYDROGENASE UBIQUINONE IRON-SULFUR PROTEIN 8, MITOCHONDRIAL"/>
    <property type="match status" value="1"/>
</dbReference>
<keyword evidence="8 12" id="KW-0411">Iron-sulfur</keyword>
<keyword evidence="1 12" id="KW-1003">Cell membrane</keyword>
<keyword evidence="3 12" id="KW-0874">Quinone</keyword>
<dbReference type="PROSITE" id="PS51379">
    <property type="entry name" value="4FE4S_FER_2"/>
    <property type="match status" value="2"/>
</dbReference>
<keyword evidence="10 12" id="KW-0830">Ubiquinone</keyword>
<dbReference type="Gene3D" id="3.30.70.3270">
    <property type="match status" value="1"/>
</dbReference>
<dbReference type="GO" id="GO:0005886">
    <property type="term" value="C:plasma membrane"/>
    <property type="evidence" value="ECO:0007669"/>
    <property type="project" value="UniProtKB-SubCell"/>
</dbReference>
<dbReference type="GO" id="GO:0005506">
    <property type="term" value="F:iron ion binding"/>
    <property type="evidence" value="ECO:0007669"/>
    <property type="project" value="UniProtKB-UniRule"/>
</dbReference>
<evidence type="ECO:0000256" key="1">
    <source>
        <dbReference type="ARBA" id="ARBA00022475"/>
    </source>
</evidence>